<dbReference type="RefSeq" id="WP_224143910.1">
    <property type="nucleotide sequence ID" value="NZ_CBCPIF010000001.1"/>
</dbReference>
<evidence type="ECO:0000259" key="2">
    <source>
        <dbReference type="Pfam" id="PF07435"/>
    </source>
</evidence>
<gene>
    <name evidence="3" type="ORF">KIJ12_00310</name>
</gene>
<dbReference type="Gene3D" id="3.30.310.160">
    <property type="entry name" value="YycH protein, domain 2"/>
    <property type="match status" value="1"/>
</dbReference>
<dbReference type="Gene3D" id="3.10.450.310">
    <property type="match status" value="1"/>
</dbReference>
<protein>
    <recommendedName>
        <fullName evidence="2">Regulatory protein YycH domain-containing protein</fullName>
    </recommendedName>
</protein>
<dbReference type="CDD" id="cd15787">
    <property type="entry name" value="YycH_N"/>
    <property type="match status" value="1"/>
</dbReference>
<reference evidence="3" key="1">
    <citation type="submission" date="2021-05" db="EMBL/GenBank/DDBJ databases">
        <title>Pangenome of Leuconostoc gelidum warrants species status for Leuconostoc gelidum subsp. gasicomitatum.</title>
        <authorList>
            <person name="Johansson P."/>
            <person name="Sade E."/>
            <person name="Hultman J."/>
            <person name="Auvinen P."/>
            <person name="Bjorkroth J."/>
        </authorList>
    </citation>
    <scope>NUCLEOTIDE SEQUENCE</scope>
    <source>
        <strain evidence="3">A.21.4</strain>
    </source>
</reference>
<dbReference type="Proteomes" id="UP000752647">
    <property type="component" value="Unassembled WGS sequence"/>
</dbReference>
<evidence type="ECO:0000256" key="1">
    <source>
        <dbReference type="SAM" id="Phobius"/>
    </source>
</evidence>
<sequence>MRNKQKFLQNVLLNGLLVLSLVISVVLTAFIFSSFGKNEAPDQSTAQQPEKQLLEIFRPTQYIVNQTDGSQQLVMNATDAKLKKMRHALTDAQLTDAQTKTVNIAGIKKVLATKKAQIFHYSDVVPISYFNIRYDQRVSTRKNLNFDYFVLALDRSNNGYFVNTKTNQITTVKVNKLNHHDAWQLAQQLPKSLNINFQNYHNRVGLNYLQKIKLPVYSYLVNNRDPKTYVSALLGTINQLNVTQDGDKTVYTNKLNNQTIVYDPNWATVTFEDHNKKNKLPEFYVDRLNTGLSQINLLQSDFTDTRFYESQQNGQKITFRTYVEGFPVYFQSEIGAIHMTMDKYGNLTSTYSLNEIGVPVPNNQPDVVLPSTREIIKQLSDAGVQEKDYNFIAPGYQWLLDQGSQAAVNMEPTWMIETASGWQSVSSFLKTR</sequence>
<accession>A0A9Q3SWP7</accession>
<keyword evidence="1" id="KW-0812">Transmembrane</keyword>
<evidence type="ECO:0000313" key="3">
    <source>
        <dbReference type="EMBL" id="MBZ5961623.1"/>
    </source>
</evidence>
<keyword evidence="1" id="KW-1133">Transmembrane helix</keyword>
<proteinExistence type="predicted"/>
<dbReference type="EMBL" id="JAHBFI010000001">
    <property type="protein sequence ID" value="MBZ5961623.1"/>
    <property type="molecule type" value="Genomic_DNA"/>
</dbReference>
<feature type="transmembrane region" description="Helical" evidence="1">
    <location>
        <begin position="12"/>
        <end position="35"/>
    </location>
</feature>
<dbReference type="Pfam" id="PF07435">
    <property type="entry name" value="YycH"/>
    <property type="match status" value="1"/>
</dbReference>
<dbReference type="InterPro" id="IPR042274">
    <property type="entry name" value="YycH/YycI_2"/>
</dbReference>
<comment type="caution">
    <text evidence="3">The sequence shown here is derived from an EMBL/GenBank/DDBJ whole genome shotgun (WGS) entry which is preliminary data.</text>
</comment>
<name>A0A9Q3SWP7_9LACO</name>
<organism evidence="3 4">
    <name type="scientific">Leuconostoc gasicomitatum</name>
    <dbReference type="NCBI Taxonomy" id="115778"/>
    <lineage>
        <taxon>Bacteria</taxon>
        <taxon>Bacillati</taxon>
        <taxon>Bacillota</taxon>
        <taxon>Bacilli</taxon>
        <taxon>Lactobacillales</taxon>
        <taxon>Lactobacillaceae</taxon>
        <taxon>Leuconostoc</taxon>
        <taxon>Leuconostoc gelidum group</taxon>
    </lineage>
</organism>
<feature type="domain" description="Regulatory protein YycH" evidence="2">
    <location>
        <begin position="10"/>
        <end position="426"/>
    </location>
</feature>
<keyword evidence="1" id="KW-0472">Membrane</keyword>
<dbReference type="AlphaFoldDB" id="A0A9Q3SWP7"/>
<dbReference type="InterPro" id="IPR009996">
    <property type="entry name" value="YycH"/>
</dbReference>
<evidence type="ECO:0000313" key="4">
    <source>
        <dbReference type="Proteomes" id="UP000752647"/>
    </source>
</evidence>